<evidence type="ECO:0000313" key="2">
    <source>
        <dbReference type="EMBL" id="KAK7757070.1"/>
    </source>
</evidence>
<dbReference type="Proteomes" id="UP001320420">
    <property type="component" value="Unassembled WGS sequence"/>
</dbReference>
<name>A0AAN9YX62_9PEZI</name>
<dbReference type="EMBL" id="JAKJXP020000004">
    <property type="protein sequence ID" value="KAK7757070.1"/>
    <property type="molecule type" value="Genomic_DNA"/>
</dbReference>
<evidence type="ECO:0000313" key="3">
    <source>
        <dbReference type="Proteomes" id="UP001320420"/>
    </source>
</evidence>
<keyword evidence="3" id="KW-1185">Reference proteome</keyword>
<feature type="region of interest" description="Disordered" evidence="1">
    <location>
        <begin position="57"/>
        <end position="121"/>
    </location>
</feature>
<feature type="region of interest" description="Disordered" evidence="1">
    <location>
        <begin position="1"/>
        <end position="32"/>
    </location>
</feature>
<comment type="caution">
    <text evidence="2">The sequence shown here is derived from an EMBL/GenBank/DDBJ whole genome shotgun (WGS) entry which is preliminary data.</text>
</comment>
<protein>
    <submittedName>
        <fullName evidence="2">Uncharacterized protein</fullName>
    </submittedName>
</protein>
<gene>
    <name evidence="2" type="ORF">SLS62_001088</name>
</gene>
<reference evidence="2 3" key="1">
    <citation type="submission" date="2024-02" db="EMBL/GenBank/DDBJ databases">
        <title>De novo assembly and annotation of 12 fungi associated with fruit tree decline syndrome in Ontario, Canada.</title>
        <authorList>
            <person name="Sulman M."/>
            <person name="Ellouze W."/>
            <person name="Ilyukhin E."/>
        </authorList>
    </citation>
    <scope>NUCLEOTIDE SEQUENCE [LARGE SCALE GENOMIC DNA]</scope>
    <source>
        <strain evidence="2 3">M11/M66-122</strain>
    </source>
</reference>
<dbReference type="AlphaFoldDB" id="A0AAN9YX62"/>
<proteinExistence type="predicted"/>
<organism evidence="2 3">
    <name type="scientific">Diatrype stigma</name>
    <dbReference type="NCBI Taxonomy" id="117547"/>
    <lineage>
        <taxon>Eukaryota</taxon>
        <taxon>Fungi</taxon>
        <taxon>Dikarya</taxon>
        <taxon>Ascomycota</taxon>
        <taxon>Pezizomycotina</taxon>
        <taxon>Sordariomycetes</taxon>
        <taxon>Xylariomycetidae</taxon>
        <taxon>Xylariales</taxon>
        <taxon>Diatrypaceae</taxon>
        <taxon>Diatrype</taxon>
    </lineage>
</organism>
<evidence type="ECO:0000256" key="1">
    <source>
        <dbReference type="SAM" id="MobiDB-lite"/>
    </source>
</evidence>
<accession>A0AAN9YX62</accession>
<sequence length="212" mass="23304">MAVAFRPGLPTTGGSDEDKAAAVDRQPNKQMISLQVRPRALESNMFKVSFDADRMQAKIPDPLPPSSAGPEGAAAHTFGPPHGPNRHSGGRRTAFPAARQQSAPIPRHRSGRARSGVPPCPRDFSTREGLESLLSDPGVIPIYYGKRTRDYFPVLTSLLERGHAKKGDVILMPLPYPEAWPQTVQFVYTQKAELLAEEVQANISYLFGQMWM</sequence>